<dbReference type="Gene3D" id="3.30.565.10">
    <property type="entry name" value="Histidine kinase-like ATPase, C-terminal domain"/>
    <property type="match status" value="1"/>
</dbReference>
<keyword evidence="6 11" id="KW-0812">Transmembrane</keyword>
<dbReference type="InterPro" id="IPR050428">
    <property type="entry name" value="TCS_sensor_his_kinase"/>
</dbReference>
<dbReference type="Gene3D" id="6.10.340.10">
    <property type="match status" value="1"/>
</dbReference>
<dbReference type="InterPro" id="IPR003661">
    <property type="entry name" value="HisK_dim/P_dom"/>
</dbReference>
<dbReference type="GO" id="GO:0000155">
    <property type="term" value="F:phosphorelay sensor kinase activity"/>
    <property type="evidence" value="ECO:0007669"/>
    <property type="project" value="InterPro"/>
</dbReference>
<dbReference type="PRINTS" id="PR00344">
    <property type="entry name" value="BCTRLSENSOR"/>
</dbReference>
<evidence type="ECO:0000259" key="13">
    <source>
        <dbReference type="PROSITE" id="PS50885"/>
    </source>
</evidence>
<comment type="subcellular location">
    <subcellularLocation>
        <location evidence="2">Cell membrane</location>
    </subcellularLocation>
</comment>
<feature type="domain" description="HAMP" evidence="13">
    <location>
        <begin position="169"/>
        <end position="222"/>
    </location>
</feature>
<sequence>MRTRLAVVAAVSVALAIALVASAGYILFARELHHQVDLNLTRDANRIRLQVKQNGWDPSLAADCRWQGTPACARVVRAAPSAGGAAAMPVPTQAREVATGQRPRYLADVRSEHGQLRMLVLPLRAGEAVQVAVPIDPVEDSLARIRRLLAIIGLGGVGLACALGYLVSRISLRPVARIAAVSKEVATTRDPGHRIPVRGRDALAQLSENFNTMLAALQESLAAQRNLVADASHELRTPLTALRSDISLLTLAEPLAAAQQERVLRRIDSQLVELTDLITDLIELARGDLSSSDLHDVRLDEVVEHSLASARRRWPSLIFEAELSPTVISGAPDRLGRAVTNLLDNAAKFSPAAGTVTIRLTENDLRVRDRGPGIPAEDLPRVFDRFYRSDTARQTPGSGLGLAIVAQVVHAHGTQIEIRSPEDGGVEVIWRL</sequence>
<gene>
    <name evidence="14" type="ORF">VV02_23775</name>
</gene>
<reference evidence="14 15" key="1">
    <citation type="submission" date="2015-03" db="EMBL/GenBank/DDBJ databases">
        <title>Luteipulveratus halotolerans sp. nov., a novel actinobacterium (Dermacoccaceae) from Sarawak, Malaysia.</title>
        <authorList>
            <person name="Juboi H."/>
            <person name="Basik A."/>
            <person name="Shamsul S.S."/>
            <person name="Arnold P."/>
            <person name="Schmitt E.K."/>
            <person name="Sanglier J.-J."/>
            <person name="Yeo T."/>
        </authorList>
    </citation>
    <scope>NUCLEOTIDE SEQUENCE [LARGE SCALE GENOMIC DNA]</scope>
    <source>
        <strain evidence="14 15">MN07-A0370</strain>
    </source>
</reference>
<evidence type="ECO:0000256" key="8">
    <source>
        <dbReference type="ARBA" id="ARBA00022989"/>
    </source>
</evidence>
<dbReference type="InterPro" id="IPR036890">
    <property type="entry name" value="HATPase_C_sf"/>
</dbReference>
<dbReference type="CDD" id="cd00075">
    <property type="entry name" value="HATPase"/>
    <property type="match status" value="1"/>
</dbReference>
<dbReference type="PROSITE" id="PS50109">
    <property type="entry name" value="HIS_KIN"/>
    <property type="match status" value="1"/>
</dbReference>
<evidence type="ECO:0000256" key="4">
    <source>
        <dbReference type="ARBA" id="ARBA00022553"/>
    </source>
</evidence>
<evidence type="ECO:0000256" key="6">
    <source>
        <dbReference type="ARBA" id="ARBA00022692"/>
    </source>
</evidence>
<evidence type="ECO:0000256" key="3">
    <source>
        <dbReference type="ARBA" id="ARBA00012438"/>
    </source>
</evidence>
<dbReference type="InterPro" id="IPR003594">
    <property type="entry name" value="HATPase_dom"/>
</dbReference>
<evidence type="ECO:0000256" key="1">
    <source>
        <dbReference type="ARBA" id="ARBA00000085"/>
    </source>
</evidence>
<dbReference type="CDD" id="cd06225">
    <property type="entry name" value="HAMP"/>
    <property type="match status" value="1"/>
</dbReference>
<dbReference type="InterPro" id="IPR036097">
    <property type="entry name" value="HisK_dim/P_sf"/>
</dbReference>
<evidence type="ECO:0000256" key="10">
    <source>
        <dbReference type="ARBA" id="ARBA00023136"/>
    </source>
</evidence>
<feature type="domain" description="Histidine kinase" evidence="12">
    <location>
        <begin position="230"/>
        <end position="432"/>
    </location>
</feature>
<dbReference type="AlphaFoldDB" id="A0A0K1JRT0"/>
<evidence type="ECO:0000256" key="9">
    <source>
        <dbReference type="ARBA" id="ARBA00023012"/>
    </source>
</evidence>
<dbReference type="SMART" id="SM00387">
    <property type="entry name" value="HATPase_c"/>
    <property type="match status" value="1"/>
</dbReference>
<dbReference type="EMBL" id="CP011112">
    <property type="protein sequence ID" value="AKU19255.1"/>
    <property type="molecule type" value="Genomic_DNA"/>
</dbReference>
<name>A0A0K1JRT0_9MICO</name>
<keyword evidence="4" id="KW-0597">Phosphoprotein</keyword>
<dbReference type="SUPFAM" id="SSF47384">
    <property type="entry name" value="Homodimeric domain of signal transducing histidine kinase"/>
    <property type="match status" value="1"/>
</dbReference>
<keyword evidence="8 11" id="KW-1133">Transmembrane helix</keyword>
<keyword evidence="7" id="KW-0418">Kinase</keyword>
<dbReference type="InterPro" id="IPR003660">
    <property type="entry name" value="HAMP_dom"/>
</dbReference>
<dbReference type="KEGG" id="lmoi:VV02_23775"/>
<evidence type="ECO:0000256" key="7">
    <source>
        <dbReference type="ARBA" id="ARBA00022777"/>
    </source>
</evidence>
<comment type="catalytic activity">
    <reaction evidence="1">
        <text>ATP + protein L-histidine = ADP + protein N-phospho-L-histidine.</text>
        <dbReference type="EC" id="2.7.13.3"/>
    </reaction>
</comment>
<dbReference type="Pfam" id="PF02518">
    <property type="entry name" value="HATPase_c"/>
    <property type="match status" value="1"/>
</dbReference>
<dbReference type="EC" id="2.7.13.3" evidence="3"/>
<dbReference type="SMART" id="SM00388">
    <property type="entry name" value="HisKA"/>
    <property type="match status" value="1"/>
</dbReference>
<dbReference type="SUPFAM" id="SSF55874">
    <property type="entry name" value="ATPase domain of HSP90 chaperone/DNA topoisomerase II/histidine kinase"/>
    <property type="match status" value="1"/>
</dbReference>
<organism evidence="14 15">
    <name type="scientific">Luteipulveratus mongoliensis</name>
    <dbReference type="NCBI Taxonomy" id="571913"/>
    <lineage>
        <taxon>Bacteria</taxon>
        <taxon>Bacillati</taxon>
        <taxon>Actinomycetota</taxon>
        <taxon>Actinomycetes</taxon>
        <taxon>Micrococcales</taxon>
        <taxon>Dermacoccaceae</taxon>
        <taxon>Luteipulveratus</taxon>
    </lineage>
</organism>
<protein>
    <recommendedName>
        <fullName evidence="3">histidine kinase</fullName>
        <ecNumber evidence="3">2.7.13.3</ecNumber>
    </recommendedName>
</protein>
<evidence type="ECO:0000259" key="12">
    <source>
        <dbReference type="PROSITE" id="PS50109"/>
    </source>
</evidence>
<keyword evidence="15" id="KW-1185">Reference proteome</keyword>
<dbReference type="SMART" id="SM00304">
    <property type="entry name" value="HAMP"/>
    <property type="match status" value="1"/>
</dbReference>
<dbReference type="Proteomes" id="UP000066480">
    <property type="component" value="Chromosome"/>
</dbReference>
<dbReference type="STRING" id="571913.VV02_23775"/>
<evidence type="ECO:0000313" key="15">
    <source>
        <dbReference type="Proteomes" id="UP000066480"/>
    </source>
</evidence>
<keyword evidence="5" id="KW-0808">Transferase</keyword>
<dbReference type="GO" id="GO:0005886">
    <property type="term" value="C:plasma membrane"/>
    <property type="evidence" value="ECO:0007669"/>
    <property type="project" value="UniProtKB-SubCell"/>
</dbReference>
<evidence type="ECO:0000256" key="11">
    <source>
        <dbReference type="SAM" id="Phobius"/>
    </source>
</evidence>
<evidence type="ECO:0000313" key="14">
    <source>
        <dbReference type="EMBL" id="AKU19255.1"/>
    </source>
</evidence>
<feature type="transmembrane region" description="Helical" evidence="11">
    <location>
        <begin position="148"/>
        <end position="167"/>
    </location>
</feature>
<proteinExistence type="predicted"/>
<keyword evidence="9" id="KW-0902">Two-component regulatory system</keyword>
<dbReference type="PANTHER" id="PTHR45436:SF5">
    <property type="entry name" value="SENSOR HISTIDINE KINASE TRCS"/>
    <property type="match status" value="1"/>
</dbReference>
<dbReference type="InterPro" id="IPR004358">
    <property type="entry name" value="Sig_transdc_His_kin-like_C"/>
</dbReference>
<dbReference type="InterPro" id="IPR005467">
    <property type="entry name" value="His_kinase_dom"/>
</dbReference>
<dbReference type="Pfam" id="PF00512">
    <property type="entry name" value="HisKA"/>
    <property type="match status" value="1"/>
</dbReference>
<dbReference type="Gene3D" id="1.10.287.130">
    <property type="match status" value="1"/>
</dbReference>
<dbReference type="CDD" id="cd00082">
    <property type="entry name" value="HisKA"/>
    <property type="match status" value="1"/>
</dbReference>
<dbReference type="Pfam" id="PF00672">
    <property type="entry name" value="HAMP"/>
    <property type="match status" value="1"/>
</dbReference>
<keyword evidence="10 11" id="KW-0472">Membrane</keyword>
<evidence type="ECO:0000256" key="2">
    <source>
        <dbReference type="ARBA" id="ARBA00004236"/>
    </source>
</evidence>
<dbReference type="PANTHER" id="PTHR45436">
    <property type="entry name" value="SENSOR HISTIDINE KINASE YKOH"/>
    <property type="match status" value="1"/>
</dbReference>
<accession>A0A0K1JRT0</accession>
<dbReference type="PROSITE" id="PS50885">
    <property type="entry name" value="HAMP"/>
    <property type="match status" value="1"/>
</dbReference>
<evidence type="ECO:0000256" key="5">
    <source>
        <dbReference type="ARBA" id="ARBA00022679"/>
    </source>
</evidence>